<dbReference type="Gene3D" id="1.10.260.40">
    <property type="entry name" value="lambda repressor-like DNA-binding domains"/>
    <property type="match status" value="1"/>
</dbReference>
<dbReference type="EMBL" id="QGGG01000013">
    <property type="protein sequence ID" value="PWJ80175.1"/>
    <property type="molecule type" value="Genomic_DNA"/>
</dbReference>
<reference evidence="3 4" key="1">
    <citation type="submission" date="2018-05" db="EMBL/GenBank/DDBJ databases">
        <title>Genomic Encyclopedia of Type Strains, Phase IV (KMG-IV): sequencing the most valuable type-strain genomes for metagenomic binning, comparative biology and taxonomic classification.</title>
        <authorList>
            <person name="Goeker M."/>
        </authorList>
    </citation>
    <scope>NUCLEOTIDE SEQUENCE [LARGE SCALE GENOMIC DNA]</scope>
    <source>
        <strain evidence="3 4">DSM 6986</strain>
    </source>
</reference>
<dbReference type="GO" id="GO:0003700">
    <property type="term" value="F:DNA-binding transcription factor activity"/>
    <property type="evidence" value="ECO:0007669"/>
    <property type="project" value="TreeGrafter"/>
</dbReference>
<dbReference type="Pfam" id="PF13560">
    <property type="entry name" value="HTH_31"/>
    <property type="match status" value="1"/>
</dbReference>
<evidence type="ECO:0000313" key="4">
    <source>
        <dbReference type="Proteomes" id="UP000245396"/>
    </source>
</evidence>
<dbReference type="SUPFAM" id="SSF47413">
    <property type="entry name" value="lambda repressor-like DNA-binding domains"/>
    <property type="match status" value="1"/>
</dbReference>
<dbReference type="InterPro" id="IPR001387">
    <property type="entry name" value="Cro/C1-type_HTH"/>
</dbReference>
<keyword evidence="1" id="KW-0238">DNA-binding</keyword>
<evidence type="ECO:0000259" key="2">
    <source>
        <dbReference type="PROSITE" id="PS50943"/>
    </source>
</evidence>
<gene>
    <name evidence="3" type="ORF">C7441_113102</name>
</gene>
<comment type="caution">
    <text evidence="3">The sequence shown here is derived from an EMBL/GenBank/DDBJ whole genome shotgun (WGS) entry which is preliminary data.</text>
</comment>
<feature type="domain" description="HTH cro/C1-type" evidence="2">
    <location>
        <begin position="8"/>
        <end position="66"/>
    </location>
</feature>
<sequence>MTPLGERLRALRRERGVSQKDMAAAIGVSAAYLSALEHGRRGAPTWALLQKIIGYFNVIWDDAEELQHLAETSHPRVVIDTSGLSPAATALANHLAASIGRLAEDDIKGLIAQVEKARKRRR</sequence>
<dbReference type="PANTHER" id="PTHR46797:SF1">
    <property type="entry name" value="METHYLPHOSPHONATE SYNTHASE"/>
    <property type="match status" value="1"/>
</dbReference>
<dbReference type="InterPro" id="IPR010982">
    <property type="entry name" value="Lambda_DNA-bd_dom_sf"/>
</dbReference>
<protein>
    <submittedName>
        <fullName evidence="3">Transcriptional regulator</fullName>
    </submittedName>
</protein>
<dbReference type="RefSeq" id="WP_019170900.1">
    <property type="nucleotide sequence ID" value="NZ_QGGG01000013.1"/>
</dbReference>
<dbReference type="PANTHER" id="PTHR46797">
    <property type="entry name" value="HTH-TYPE TRANSCRIPTIONAL REGULATOR"/>
    <property type="match status" value="1"/>
</dbReference>
<dbReference type="SMART" id="SM00530">
    <property type="entry name" value="HTH_XRE"/>
    <property type="match status" value="1"/>
</dbReference>
<evidence type="ECO:0000256" key="1">
    <source>
        <dbReference type="ARBA" id="ARBA00023125"/>
    </source>
</evidence>
<organism evidence="3 4">
    <name type="scientific">Pseudaminobacter salicylatoxidans</name>
    <dbReference type="NCBI Taxonomy" id="93369"/>
    <lineage>
        <taxon>Bacteria</taxon>
        <taxon>Pseudomonadati</taxon>
        <taxon>Pseudomonadota</taxon>
        <taxon>Alphaproteobacteria</taxon>
        <taxon>Hyphomicrobiales</taxon>
        <taxon>Phyllobacteriaceae</taxon>
        <taxon>Pseudaminobacter</taxon>
    </lineage>
</organism>
<evidence type="ECO:0000313" key="3">
    <source>
        <dbReference type="EMBL" id="PWJ80175.1"/>
    </source>
</evidence>
<dbReference type="InterPro" id="IPR050807">
    <property type="entry name" value="TransReg_Diox_bact_type"/>
</dbReference>
<dbReference type="Proteomes" id="UP000245396">
    <property type="component" value="Unassembled WGS sequence"/>
</dbReference>
<accession>A0A316BZ92</accession>
<dbReference type="GO" id="GO:0005829">
    <property type="term" value="C:cytosol"/>
    <property type="evidence" value="ECO:0007669"/>
    <property type="project" value="TreeGrafter"/>
</dbReference>
<dbReference type="GO" id="GO:0003677">
    <property type="term" value="F:DNA binding"/>
    <property type="evidence" value="ECO:0007669"/>
    <property type="project" value="UniProtKB-KW"/>
</dbReference>
<keyword evidence="4" id="KW-1185">Reference proteome</keyword>
<proteinExistence type="predicted"/>
<dbReference type="CDD" id="cd00093">
    <property type="entry name" value="HTH_XRE"/>
    <property type="match status" value="1"/>
</dbReference>
<dbReference type="OrthoDB" id="9809730at2"/>
<name>A0A316BZ92_PSESE</name>
<dbReference type="AlphaFoldDB" id="A0A316BZ92"/>
<dbReference type="PROSITE" id="PS50943">
    <property type="entry name" value="HTH_CROC1"/>
    <property type="match status" value="1"/>
</dbReference>
<dbReference type="STRING" id="1192868.GCA_000304395_01225"/>